<accession>A0ABQ6M059</accession>
<reference evidence="6 7" key="1">
    <citation type="submission" date="2023-04" db="EMBL/GenBank/DDBJ databases">
        <title>Marinobulbifer ophiurae gen. nov., sp. Nov., isolate from tissue of brittle star Ophioplocus japonicus.</title>
        <authorList>
            <person name="Kawano K."/>
            <person name="Sawayama S."/>
            <person name="Nakagawa S."/>
        </authorList>
    </citation>
    <scope>NUCLEOTIDE SEQUENCE [LARGE SCALE GENOMIC DNA]</scope>
    <source>
        <strain evidence="6 7">NKW57</strain>
    </source>
</reference>
<comment type="similarity">
    <text evidence="1">Belongs to the P-Pant transferase superfamily. Gsp/Sfp/HetI/AcpT family.</text>
</comment>
<evidence type="ECO:0000256" key="3">
    <source>
        <dbReference type="SAM" id="MobiDB-lite"/>
    </source>
</evidence>
<feature type="compositionally biased region" description="Polar residues" evidence="3">
    <location>
        <begin position="1"/>
        <end position="10"/>
    </location>
</feature>
<evidence type="ECO:0000313" key="7">
    <source>
        <dbReference type="Proteomes" id="UP001224392"/>
    </source>
</evidence>
<name>A0ABQ6M059_9GAMM</name>
<dbReference type="Proteomes" id="UP001224392">
    <property type="component" value="Unassembled WGS sequence"/>
</dbReference>
<dbReference type="RefSeq" id="WP_285764364.1">
    <property type="nucleotide sequence ID" value="NZ_BSYJ01000004.1"/>
</dbReference>
<proteinExistence type="inferred from homology"/>
<dbReference type="InterPro" id="IPR050559">
    <property type="entry name" value="P-Pant_transferase_sf"/>
</dbReference>
<evidence type="ECO:0000259" key="4">
    <source>
        <dbReference type="Pfam" id="PF01648"/>
    </source>
</evidence>
<dbReference type="InterPro" id="IPR037143">
    <property type="entry name" value="4-PPantetheinyl_Trfase_dom_sf"/>
</dbReference>
<dbReference type="EMBL" id="BSYJ01000004">
    <property type="protein sequence ID" value="GMG87744.1"/>
    <property type="molecule type" value="Genomic_DNA"/>
</dbReference>
<protein>
    <recommendedName>
        <fullName evidence="8">4'-phosphopantetheinyl transferase</fullName>
    </recommendedName>
</protein>
<evidence type="ECO:0000259" key="5">
    <source>
        <dbReference type="Pfam" id="PF22624"/>
    </source>
</evidence>
<dbReference type="Gene3D" id="3.90.470.20">
    <property type="entry name" value="4'-phosphopantetheinyl transferase domain"/>
    <property type="match status" value="1"/>
</dbReference>
<dbReference type="InterPro" id="IPR055066">
    <property type="entry name" value="AASDHPPT_N"/>
</dbReference>
<dbReference type="PANTHER" id="PTHR12215">
    <property type="entry name" value="PHOSPHOPANTETHEINE TRANSFERASE"/>
    <property type="match status" value="1"/>
</dbReference>
<feature type="region of interest" description="Disordered" evidence="3">
    <location>
        <begin position="1"/>
        <end position="21"/>
    </location>
</feature>
<dbReference type="SUPFAM" id="SSF56214">
    <property type="entry name" value="4'-phosphopantetheinyl transferase"/>
    <property type="match status" value="2"/>
</dbReference>
<dbReference type="Pfam" id="PF22624">
    <property type="entry name" value="AASDHPPT_N"/>
    <property type="match status" value="1"/>
</dbReference>
<sequence length="236" mass="26379">MLPVQSSQARPQEAEEISPPVWESDSANGHLQLFATKLSTGLPEESDWTCLSDAEKQRASKFHYATHSNCFVSGRAFLRKVLASVLGFNSELLVIGTGRYGKPEVAGNPIFFNLSHSFGLAVLAVSECSPVGIDVELGLNAHQDFRSLVRVTLTQREKYALEQVNYQARWGLFLEYWMAKESLMKCIGTGMQLSPAEIELELSRARPVGYLGDRFSRFSLKRVPLVEHRTCCYITT</sequence>
<feature type="domain" description="4'-phosphopantetheinyl transferase N-terminal" evidence="5">
    <location>
        <begin position="49"/>
        <end position="125"/>
    </location>
</feature>
<comment type="caution">
    <text evidence="6">The sequence shown here is derived from an EMBL/GenBank/DDBJ whole genome shotgun (WGS) entry which is preliminary data.</text>
</comment>
<keyword evidence="2" id="KW-0808">Transferase</keyword>
<organism evidence="6 7">
    <name type="scientific">Biformimicrobium ophioploci</name>
    <dbReference type="NCBI Taxonomy" id="3036711"/>
    <lineage>
        <taxon>Bacteria</taxon>
        <taxon>Pseudomonadati</taxon>
        <taxon>Pseudomonadota</taxon>
        <taxon>Gammaproteobacteria</taxon>
        <taxon>Cellvibrionales</taxon>
        <taxon>Microbulbiferaceae</taxon>
        <taxon>Biformimicrobium</taxon>
    </lineage>
</organism>
<keyword evidence="7" id="KW-1185">Reference proteome</keyword>
<dbReference type="PANTHER" id="PTHR12215:SF10">
    <property type="entry name" value="L-AMINOADIPATE-SEMIALDEHYDE DEHYDROGENASE-PHOSPHOPANTETHEINYL TRANSFERASE"/>
    <property type="match status" value="1"/>
</dbReference>
<evidence type="ECO:0000313" key="6">
    <source>
        <dbReference type="EMBL" id="GMG87744.1"/>
    </source>
</evidence>
<feature type="domain" description="4'-phosphopantetheinyl transferase" evidence="4">
    <location>
        <begin position="130"/>
        <end position="205"/>
    </location>
</feature>
<evidence type="ECO:0000256" key="1">
    <source>
        <dbReference type="ARBA" id="ARBA00010990"/>
    </source>
</evidence>
<dbReference type="InterPro" id="IPR008278">
    <property type="entry name" value="4-PPantetheinyl_Trfase_dom"/>
</dbReference>
<evidence type="ECO:0008006" key="8">
    <source>
        <dbReference type="Google" id="ProtNLM"/>
    </source>
</evidence>
<dbReference type="Pfam" id="PF01648">
    <property type="entry name" value="ACPS"/>
    <property type="match status" value="1"/>
</dbReference>
<gene>
    <name evidence="6" type="ORF">MNKW57_20650</name>
</gene>
<evidence type="ECO:0000256" key="2">
    <source>
        <dbReference type="ARBA" id="ARBA00022679"/>
    </source>
</evidence>